<keyword evidence="1" id="KW-0472">Membrane</keyword>
<sequence>PGHYTLSLLLNRSQGLVSKQPSFYYVIVTCIVLQTQKKVGCYFNCKTVMTHQVIWNVYYVVMNIMCHYCLIKSTI</sequence>
<reference evidence="2" key="3">
    <citation type="submission" date="2025-09" db="UniProtKB">
        <authorList>
            <consortium name="Ensembl"/>
        </authorList>
    </citation>
    <scope>IDENTIFICATION</scope>
</reference>
<protein>
    <submittedName>
        <fullName evidence="2">Uncharacterized protein</fullName>
    </submittedName>
</protein>
<proteinExistence type="predicted"/>
<reference evidence="3" key="1">
    <citation type="submission" date="2003-08" db="EMBL/GenBank/DDBJ databases">
        <authorList>
            <person name="Birren B."/>
            <person name="Nusbaum C."/>
            <person name="Abebe A."/>
            <person name="Abouelleil A."/>
            <person name="Adekoya E."/>
            <person name="Ait-zahra M."/>
            <person name="Allen N."/>
            <person name="Allen T."/>
            <person name="An P."/>
            <person name="Anderson M."/>
            <person name="Anderson S."/>
            <person name="Arachchi H."/>
            <person name="Armbruster J."/>
            <person name="Bachantsang P."/>
            <person name="Baldwin J."/>
            <person name="Barry A."/>
            <person name="Bayul T."/>
            <person name="Blitshsteyn B."/>
            <person name="Bloom T."/>
            <person name="Blye J."/>
            <person name="Boguslavskiy L."/>
            <person name="Borowsky M."/>
            <person name="Boukhgalter B."/>
            <person name="Brunache A."/>
            <person name="Butler J."/>
            <person name="Calixte N."/>
            <person name="Calvo S."/>
            <person name="Camarata J."/>
            <person name="Campo K."/>
            <person name="Chang J."/>
            <person name="Cheshatsang Y."/>
            <person name="Citroen M."/>
            <person name="Collymore A."/>
            <person name="Considine T."/>
            <person name="Cook A."/>
            <person name="Cooke P."/>
            <person name="Corum B."/>
            <person name="Cuomo C."/>
            <person name="David R."/>
            <person name="Dawoe T."/>
            <person name="Degray S."/>
            <person name="Dodge S."/>
            <person name="Dooley K."/>
            <person name="Dorje P."/>
            <person name="Dorjee K."/>
            <person name="Dorris L."/>
            <person name="Duffey N."/>
            <person name="Dupes A."/>
            <person name="Elkins T."/>
            <person name="Engels R."/>
            <person name="Erickson J."/>
            <person name="Farina A."/>
            <person name="Faro S."/>
            <person name="Ferreira P."/>
            <person name="Fischer H."/>
            <person name="Fitzgerald M."/>
            <person name="Foley K."/>
            <person name="Gage D."/>
            <person name="Galagan J."/>
            <person name="Gearin G."/>
            <person name="Gnerre S."/>
            <person name="Gnirke A."/>
            <person name="Goyette A."/>
            <person name="Graham J."/>
            <person name="Grandbois E."/>
            <person name="Gyaltsen K."/>
            <person name="Hafez N."/>
            <person name="Hagopian D."/>
            <person name="Hagos B."/>
            <person name="Hall J."/>
            <person name="Hatcher B."/>
            <person name="Heller A."/>
            <person name="Higgins H."/>
            <person name="Honan T."/>
            <person name="Horn A."/>
            <person name="Houde N."/>
            <person name="Hughes L."/>
            <person name="Hulme W."/>
            <person name="Husby E."/>
            <person name="Iliev I."/>
            <person name="Jaffe D."/>
            <person name="Jones C."/>
            <person name="Kamal M."/>
            <person name="Kamat A."/>
            <person name="Kamvysselis M."/>
            <person name="Karlsson E."/>
            <person name="Kells C."/>
            <person name="Kieu A."/>
            <person name="Kisner P."/>
            <person name="Kodira C."/>
            <person name="Kulbokas E."/>
            <person name="Labutti K."/>
            <person name="Lama D."/>
            <person name="Landers T."/>
            <person name="Leger J."/>
            <person name="Levine S."/>
            <person name="Lewis D."/>
            <person name="Lewis T."/>
            <person name="Lindblad-toh K."/>
            <person name="Liu X."/>
            <person name="Lokyitsang T."/>
            <person name="Lokyitsang Y."/>
            <person name="Lucien O."/>
            <person name="Lui A."/>
            <person name="Ma L.J."/>
            <person name="Mabbitt R."/>
            <person name="Macdonald J."/>
            <person name="Maclean C."/>
            <person name="Major J."/>
            <person name="Manning J."/>
            <person name="Marabella R."/>
            <person name="Maru K."/>
            <person name="Matthews C."/>
            <person name="Mauceli E."/>
            <person name="Mccarthy M."/>
            <person name="Mcdonough S."/>
            <person name="Mcghee T."/>
            <person name="Meldrim J."/>
            <person name="Meneus L."/>
            <person name="Mesirov J."/>
            <person name="Mihalev A."/>
            <person name="Mihova T."/>
            <person name="Mikkelsen T."/>
            <person name="Mlenga V."/>
            <person name="Moru K."/>
            <person name="Mozes J."/>
            <person name="Mulrain L."/>
            <person name="Munson G."/>
            <person name="Naylor J."/>
            <person name="Newes C."/>
            <person name="Nguyen C."/>
            <person name="Nguyen N."/>
            <person name="Nguyen T."/>
            <person name="Nicol R."/>
            <person name="Nielsen C."/>
            <person name="Nizzari M."/>
            <person name="Norbu C."/>
            <person name="Norbu N."/>
            <person name="O'donnell P."/>
            <person name="Okoawo O."/>
            <person name="O'leary S."/>
            <person name="Omotosho B."/>
            <person name="O'neill K."/>
            <person name="Osman S."/>
            <person name="Parker S."/>
            <person name="Perrin D."/>
            <person name="Phunkhang P."/>
            <person name="Piqani B."/>
            <person name="Purcell S."/>
            <person name="Rachupka T."/>
            <person name="Ramasamy U."/>
            <person name="Rameau R."/>
            <person name="Ray V."/>
            <person name="Raymond C."/>
            <person name="Retta R."/>
            <person name="Richardson S."/>
            <person name="Rise C."/>
            <person name="Rodriguez J."/>
            <person name="Rogers J."/>
            <person name="Rogov P."/>
            <person name="Rutman M."/>
            <person name="Schupbach R."/>
            <person name="Seaman C."/>
            <person name="Settipalli S."/>
            <person name="Sharpe T."/>
            <person name="Sheridan J."/>
            <person name="Sherpa N."/>
            <person name="Shi J."/>
            <person name="Smirnov S."/>
            <person name="Smith C."/>
            <person name="Sougnez C."/>
            <person name="Spencer B."/>
            <person name="Stalker J."/>
            <person name="Stange-thomann N."/>
            <person name="Stavropoulos S."/>
            <person name="Stetson K."/>
            <person name="Stone C."/>
            <person name="Stone S."/>
            <person name="Stubbs M."/>
            <person name="Talamas J."/>
            <person name="Tchuinga P."/>
            <person name="Tenzing P."/>
            <person name="Tesfaye S."/>
            <person name="Theodore J."/>
            <person name="Thoulutsang Y."/>
            <person name="Topham K."/>
            <person name="Towey S."/>
            <person name="Tsamla T."/>
            <person name="Tsomo N."/>
            <person name="Vallee D."/>
            <person name="Vassiliev H."/>
            <person name="Venkataraman V."/>
            <person name="Vinson J."/>
            <person name="Vo A."/>
            <person name="Wade C."/>
            <person name="Wang S."/>
            <person name="Wangchuk T."/>
            <person name="Wangdi T."/>
            <person name="Whittaker C."/>
            <person name="Wilkinson J."/>
            <person name="Wu Y."/>
            <person name="Wyman D."/>
            <person name="Yadav S."/>
            <person name="Yang S."/>
            <person name="Yang X."/>
            <person name="Yeager S."/>
            <person name="Yee E."/>
            <person name="Young G."/>
            <person name="Zainoun J."/>
            <person name="Zembeck L."/>
            <person name="Zimmer A."/>
            <person name="Zody M."/>
            <person name="Lander E."/>
        </authorList>
    </citation>
    <scope>NUCLEOTIDE SEQUENCE [LARGE SCALE GENOMIC DNA]</scope>
</reference>
<accession>H2Y4X0</accession>
<organism evidence="2 3">
    <name type="scientific">Ciona savignyi</name>
    <name type="common">Pacific transparent sea squirt</name>
    <dbReference type="NCBI Taxonomy" id="51511"/>
    <lineage>
        <taxon>Eukaryota</taxon>
        <taxon>Metazoa</taxon>
        <taxon>Chordata</taxon>
        <taxon>Tunicata</taxon>
        <taxon>Ascidiacea</taxon>
        <taxon>Phlebobranchia</taxon>
        <taxon>Cionidae</taxon>
        <taxon>Ciona</taxon>
    </lineage>
</organism>
<keyword evidence="3" id="KW-1185">Reference proteome</keyword>
<name>H2Y4X0_CIOSA</name>
<dbReference type="Ensembl" id="ENSCSAVT00000000373.1">
    <property type="protein sequence ID" value="ENSCSAVP00000000368.1"/>
    <property type="gene ID" value="ENSCSAVG00000000209.1"/>
</dbReference>
<dbReference type="AlphaFoldDB" id="H2Y4X0"/>
<dbReference type="HOGENOM" id="CLU_2677345_0_0_1"/>
<keyword evidence="1" id="KW-1133">Transmembrane helix</keyword>
<dbReference type="Proteomes" id="UP000007875">
    <property type="component" value="Unassembled WGS sequence"/>
</dbReference>
<reference evidence="2" key="2">
    <citation type="submission" date="2025-08" db="UniProtKB">
        <authorList>
            <consortium name="Ensembl"/>
        </authorList>
    </citation>
    <scope>IDENTIFICATION</scope>
</reference>
<evidence type="ECO:0000313" key="3">
    <source>
        <dbReference type="Proteomes" id="UP000007875"/>
    </source>
</evidence>
<keyword evidence="1" id="KW-0812">Transmembrane</keyword>
<feature type="transmembrane region" description="Helical" evidence="1">
    <location>
        <begin position="53"/>
        <end position="71"/>
    </location>
</feature>
<evidence type="ECO:0000313" key="2">
    <source>
        <dbReference type="Ensembl" id="ENSCSAVP00000000368.1"/>
    </source>
</evidence>
<dbReference type="InParanoid" id="H2Y4X0"/>
<evidence type="ECO:0000256" key="1">
    <source>
        <dbReference type="SAM" id="Phobius"/>
    </source>
</evidence>